<dbReference type="WBParaSite" id="sdigi.contig483.g8604.t1">
    <property type="protein sequence ID" value="sdigi.contig483.g8604.t1"/>
    <property type="gene ID" value="sdigi.contig483.g8604"/>
</dbReference>
<sequence>MRANDEKQSVKHPKILPERNITHRKLSKKIEHVNLSSTSKRRRKRESFIAVKTKIHDVMWSTVHCRSHRYDVRAADRKALQVEQGLMKKIYDEAIDVTSGAPATTICRQNFEIKFYESKKEAKERKVLN</sequence>
<protein>
    <submittedName>
        <fullName evidence="2">Uncharacterized protein</fullName>
    </submittedName>
</protein>
<evidence type="ECO:0000313" key="1">
    <source>
        <dbReference type="Proteomes" id="UP000887581"/>
    </source>
</evidence>
<organism evidence="1 2">
    <name type="scientific">Setaria digitata</name>
    <dbReference type="NCBI Taxonomy" id="48799"/>
    <lineage>
        <taxon>Eukaryota</taxon>
        <taxon>Metazoa</taxon>
        <taxon>Ecdysozoa</taxon>
        <taxon>Nematoda</taxon>
        <taxon>Chromadorea</taxon>
        <taxon>Rhabditida</taxon>
        <taxon>Spirurina</taxon>
        <taxon>Spiruromorpha</taxon>
        <taxon>Filarioidea</taxon>
        <taxon>Setariidae</taxon>
        <taxon>Setaria</taxon>
    </lineage>
</organism>
<proteinExistence type="predicted"/>
<accession>A0A915PVX0</accession>
<evidence type="ECO:0000313" key="2">
    <source>
        <dbReference type="WBParaSite" id="sdigi.contig483.g8604.t1"/>
    </source>
</evidence>
<name>A0A915PVX0_9BILA</name>
<keyword evidence="1" id="KW-1185">Reference proteome</keyword>
<dbReference type="Proteomes" id="UP000887581">
    <property type="component" value="Unplaced"/>
</dbReference>
<dbReference type="AlphaFoldDB" id="A0A915PVX0"/>
<reference evidence="2" key="1">
    <citation type="submission" date="2022-11" db="UniProtKB">
        <authorList>
            <consortium name="WormBaseParasite"/>
        </authorList>
    </citation>
    <scope>IDENTIFICATION</scope>
</reference>